<name>A0ABU6UKE6_9FABA</name>
<comment type="caution">
    <text evidence="1">The sequence shown here is derived from an EMBL/GenBank/DDBJ whole genome shotgun (WGS) entry which is preliminary data.</text>
</comment>
<evidence type="ECO:0000313" key="2">
    <source>
        <dbReference type="Proteomes" id="UP001341840"/>
    </source>
</evidence>
<evidence type="ECO:0000313" key="1">
    <source>
        <dbReference type="EMBL" id="MED6161172.1"/>
    </source>
</evidence>
<protein>
    <submittedName>
        <fullName evidence="1">Uncharacterized protein</fullName>
    </submittedName>
</protein>
<reference evidence="1 2" key="1">
    <citation type="journal article" date="2023" name="Plants (Basel)">
        <title>Bridging the Gap: Combining Genomics and Transcriptomics Approaches to Understand Stylosanthes scabra, an Orphan Legume from the Brazilian Caatinga.</title>
        <authorList>
            <person name="Ferreira-Neto J.R.C."/>
            <person name="da Silva M.D."/>
            <person name="Binneck E."/>
            <person name="de Melo N.F."/>
            <person name="da Silva R.H."/>
            <person name="de Melo A.L.T.M."/>
            <person name="Pandolfi V."/>
            <person name="Bustamante F.O."/>
            <person name="Brasileiro-Vidal A.C."/>
            <person name="Benko-Iseppon A.M."/>
        </authorList>
    </citation>
    <scope>NUCLEOTIDE SEQUENCE [LARGE SCALE GENOMIC DNA]</scope>
    <source>
        <tissue evidence="1">Leaves</tissue>
    </source>
</reference>
<accession>A0ABU6UKE6</accession>
<keyword evidence="2" id="KW-1185">Reference proteome</keyword>
<sequence length="129" mass="14289">MGLGMRVKNKRLGAFWINQSIQAKIRKEVAKNSARNEKITKKSLEVKSSAYAYIPKTDVRMHCHDLGGTFRLEPDPMRMHLKRVVTLCPGCGVKCANDLSRWSLRATDGRNGVNLEAVNATPLPITGGP</sequence>
<gene>
    <name evidence="1" type="ORF">PIB30_058233</name>
</gene>
<organism evidence="1 2">
    <name type="scientific">Stylosanthes scabra</name>
    <dbReference type="NCBI Taxonomy" id="79078"/>
    <lineage>
        <taxon>Eukaryota</taxon>
        <taxon>Viridiplantae</taxon>
        <taxon>Streptophyta</taxon>
        <taxon>Embryophyta</taxon>
        <taxon>Tracheophyta</taxon>
        <taxon>Spermatophyta</taxon>
        <taxon>Magnoliopsida</taxon>
        <taxon>eudicotyledons</taxon>
        <taxon>Gunneridae</taxon>
        <taxon>Pentapetalae</taxon>
        <taxon>rosids</taxon>
        <taxon>fabids</taxon>
        <taxon>Fabales</taxon>
        <taxon>Fabaceae</taxon>
        <taxon>Papilionoideae</taxon>
        <taxon>50 kb inversion clade</taxon>
        <taxon>dalbergioids sensu lato</taxon>
        <taxon>Dalbergieae</taxon>
        <taxon>Pterocarpus clade</taxon>
        <taxon>Stylosanthes</taxon>
    </lineage>
</organism>
<dbReference type="Proteomes" id="UP001341840">
    <property type="component" value="Unassembled WGS sequence"/>
</dbReference>
<dbReference type="EMBL" id="JASCZI010121315">
    <property type="protein sequence ID" value="MED6161172.1"/>
    <property type="molecule type" value="Genomic_DNA"/>
</dbReference>
<proteinExistence type="predicted"/>